<dbReference type="Proteomes" id="UP001231189">
    <property type="component" value="Unassembled WGS sequence"/>
</dbReference>
<evidence type="ECO:0000256" key="2">
    <source>
        <dbReference type="SAM" id="SignalP"/>
    </source>
</evidence>
<feature type="compositionally biased region" description="Pro residues" evidence="1">
    <location>
        <begin position="512"/>
        <end position="530"/>
    </location>
</feature>
<organism evidence="4 5">
    <name type="scientific">Lolium multiflorum</name>
    <name type="common">Italian ryegrass</name>
    <name type="synonym">Lolium perenne subsp. multiflorum</name>
    <dbReference type="NCBI Taxonomy" id="4521"/>
    <lineage>
        <taxon>Eukaryota</taxon>
        <taxon>Viridiplantae</taxon>
        <taxon>Streptophyta</taxon>
        <taxon>Embryophyta</taxon>
        <taxon>Tracheophyta</taxon>
        <taxon>Spermatophyta</taxon>
        <taxon>Magnoliopsida</taxon>
        <taxon>Liliopsida</taxon>
        <taxon>Poales</taxon>
        <taxon>Poaceae</taxon>
        <taxon>BOP clade</taxon>
        <taxon>Pooideae</taxon>
        <taxon>Poodae</taxon>
        <taxon>Poeae</taxon>
        <taxon>Poeae Chloroplast Group 2 (Poeae type)</taxon>
        <taxon>Loliodinae</taxon>
        <taxon>Loliinae</taxon>
        <taxon>Lolium</taxon>
    </lineage>
</organism>
<comment type="caution">
    <text evidence="4">The sequence shown here is derived from an EMBL/GenBank/DDBJ whole genome shotgun (WGS) entry which is preliminary data.</text>
</comment>
<dbReference type="AlphaFoldDB" id="A0AAD8S502"/>
<proteinExistence type="predicted"/>
<dbReference type="EMBL" id="JAUUTY010000004">
    <property type="protein sequence ID" value="KAK1645674.1"/>
    <property type="molecule type" value="Genomic_DNA"/>
</dbReference>
<sequence>MAAAAVLLLLPEDVLADVLGRLPPRLVAASRCVCKTWRDIVDGHRLLRLDLPHAVDSIILNLYGLKSSRFLTRPSRGSATSVDLDGTVSGKLDHLCDPSAYVSDHCNGLLLIHDCVVNPATGQLARLPKCPSPSMGASDPDVPNGSPSRSSRPAGEIPSLSVCSRALRSSTAGDHDFHGFSSDHHTGWPPVFRLCAPPRPAMAATPTGSPPSTALAGPWLSILRSSAGGGRDLHGTPPKRRCNMVAPSSQMPPEADHHRGPTHVARKPKSSAKEARQGKGTEQALPKIAEESPPSQPSVGLTTPSTRERRPRTPLPWPEGQRFPLGNLSTIYTPHHSTRRVPRRPHDHGTDQHQSYWLARQPNSSPFQGRRPGIPTLPAAAPREARNTVARFDQETPKKAREAAAGHHGRRVPDLGANWAWQGSGPLPQPARRAAREATQPTPRPAPSLKASPPSARPAMAAEDRAAALAAQIPPPAELAPPSTADASTGAAAALSAPSTQSHHAAAGAAAPPRPLPTSRPFTTRPPAPATPRGRAPCL</sequence>
<feature type="compositionally biased region" description="Basic residues" evidence="1">
    <location>
        <begin position="336"/>
        <end position="346"/>
    </location>
</feature>
<feature type="signal peptide" evidence="2">
    <location>
        <begin position="1"/>
        <end position="16"/>
    </location>
</feature>
<keyword evidence="2" id="KW-0732">Signal</keyword>
<dbReference type="InterPro" id="IPR001810">
    <property type="entry name" value="F-box_dom"/>
</dbReference>
<feature type="compositionally biased region" description="Low complexity" evidence="1">
    <location>
        <begin position="447"/>
        <end position="472"/>
    </location>
</feature>
<feature type="region of interest" description="Disordered" evidence="1">
    <location>
        <begin position="127"/>
        <end position="159"/>
    </location>
</feature>
<evidence type="ECO:0000313" key="5">
    <source>
        <dbReference type="Proteomes" id="UP001231189"/>
    </source>
</evidence>
<evidence type="ECO:0000259" key="3">
    <source>
        <dbReference type="PROSITE" id="PS50181"/>
    </source>
</evidence>
<dbReference type="PANTHER" id="PTHR34591">
    <property type="entry name" value="OS03G0653100 PROTEIN-RELATED"/>
    <property type="match status" value="1"/>
</dbReference>
<accession>A0AAD8S502</accession>
<keyword evidence="5" id="KW-1185">Reference proteome</keyword>
<dbReference type="Pfam" id="PF00646">
    <property type="entry name" value="F-box"/>
    <property type="match status" value="1"/>
</dbReference>
<dbReference type="SUPFAM" id="SSF81383">
    <property type="entry name" value="F-box domain"/>
    <property type="match status" value="1"/>
</dbReference>
<evidence type="ECO:0000256" key="1">
    <source>
        <dbReference type="SAM" id="MobiDB-lite"/>
    </source>
</evidence>
<feature type="compositionally biased region" description="Basic and acidic residues" evidence="1">
    <location>
        <begin position="393"/>
        <end position="405"/>
    </location>
</feature>
<dbReference type="InterPro" id="IPR036047">
    <property type="entry name" value="F-box-like_dom_sf"/>
</dbReference>
<feature type="compositionally biased region" description="Basic residues" evidence="1">
    <location>
        <begin position="260"/>
        <end position="270"/>
    </location>
</feature>
<evidence type="ECO:0000313" key="4">
    <source>
        <dbReference type="EMBL" id="KAK1645674.1"/>
    </source>
</evidence>
<feature type="region of interest" description="Disordered" evidence="1">
    <location>
        <begin position="393"/>
        <end position="539"/>
    </location>
</feature>
<dbReference type="PROSITE" id="PS50181">
    <property type="entry name" value="FBOX"/>
    <property type="match status" value="1"/>
</dbReference>
<protein>
    <recommendedName>
        <fullName evidence="3">F-box domain-containing protein</fullName>
    </recommendedName>
</protein>
<feature type="compositionally biased region" description="Low complexity" evidence="1">
    <location>
        <begin position="480"/>
        <end position="511"/>
    </location>
</feature>
<dbReference type="Gene3D" id="1.20.1280.50">
    <property type="match status" value="1"/>
</dbReference>
<feature type="chain" id="PRO_5042260575" description="F-box domain-containing protein" evidence="2">
    <location>
        <begin position="17"/>
        <end position="539"/>
    </location>
</feature>
<feature type="region of interest" description="Disordered" evidence="1">
    <location>
        <begin position="226"/>
        <end position="353"/>
    </location>
</feature>
<feature type="domain" description="F-box" evidence="3">
    <location>
        <begin position="4"/>
        <end position="50"/>
    </location>
</feature>
<name>A0AAD8S502_LOLMU</name>
<dbReference type="SMART" id="SM00256">
    <property type="entry name" value="FBOX"/>
    <property type="match status" value="1"/>
</dbReference>
<gene>
    <name evidence="4" type="ORF">QYE76_063479</name>
</gene>
<reference evidence="4" key="1">
    <citation type="submission" date="2023-07" db="EMBL/GenBank/DDBJ databases">
        <title>A chromosome-level genome assembly of Lolium multiflorum.</title>
        <authorList>
            <person name="Chen Y."/>
            <person name="Copetti D."/>
            <person name="Kolliker R."/>
            <person name="Studer B."/>
        </authorList>
    </citation>
    <scope>NUCLEOTIDE SEQUENCE</scope>
    <source>
        <strain evidence="4">02402/16</strain>
        <tissue evidence="4">Leaf</tissue>
    </source>
</reference>